<dbReference type="Proteomes" id="UP000317650">
    <property type="component" value="Chromosome 11"/>
</dbReference>
<evidence type="ECO:0000313" key="2">
    <source>
        <dbReference type="Proteomes" id="UP000317650"/>
    </source>
</evidence>
<evidence type="ECO:0000313" key="1">
    <source>
        <dbReference type="EMBL" id="THU56934.1"/>
    </source>
</evidence>
<reference evidence="1 2" key="1">
    <citation type="journal article" date="2019" name="Nat. Plants">
        <title>Genome sequencing of Musa balbisiana reveals subgenome evolution and function divergence in polyploid bananas.</title>
        <authorList>
            <person name="Yao X."/>
        </authorList>
    </citation>
    <scope>NUCLEOTIDE SEQUENCE [LARGE SCALE GENOMIC DNA]</scope>
    <source>
        <strain evidence="2">cv. DH-PKW</strain>
        <tissue evidence="1">Leaves</tissue>
    </source>
</reference>
<protein>
    <submittedName>
        <fullName evidence="1">Uncharacterized protein</fullName>
    </submittedName>
</protein>
<keyword evidence="2" id="KW-1185">Reference proteome</keyword>
<gene>
    <name evidence="1" type="ORF">C4D60_Mb11t22430</name>
</gene>
<dbReference type="AlphaFoldDB" id="A0A4S8J7N5"/>
<sequence length="101" mass="11677">MSLFSFFLDDAHIFSIAVTLSGRLETQYRGEWLMPMETGMQSMGGCRRLIPSRNARRGFEEQITGVSISRGITILESVDSNKYGSERDEVWHEIQRFREVK</sequence>
<accession>A0A4S8J7N5</accession>
<comment type="caution">
    <text evidence="1">The sequence shown here is derived from an EMBL/GenBank/DDBJ whole genome shotgun (WGS) entry which is preliminary data.</text>
</comment>
<organism evidence="1 2">
    <name type="scientific">Musa balbisiana</name>
    <name type="common">Banana</name>
    <dbReference type="NCBI Taxonomy" id="52838"/>
    <lineage>
        <taxon>Eukaryota</taxon>
        <taxon>Viridiplantae</taxon>
        <taxon>Streptophyta</taxon>
        <taxon>Embryophyta</taxon>
        <taxon>Tracheophyta</taxon>
        <taxon>Spermatophyta</taxon>
        <taxon>Magnoliopsida</taxon>
        <taxon>Liliopsida</taxon>
        <taxon>Zingiberales</taxon>
        <taxon>Musaceae</taxon>
        <taxon>Musa</taxon>
    </lineage>
</organism>
<name>A0A4S8J7N5_MUSBA</name>
<proteinExistence type="predicted"/>
<dbReference type="EMBL" id="PYDT01000007">
    <property type="protein sequence ID" value="THU56934.1"/>
    <property type="molecule type" value="Genomic_DNA"/>
</dbReference>